<keyword evidence="2" id="KW-1133">Transmembrane helix</keyword>
<keyword evidence="2" id="KW-0812">Transmembrane</keyword>
<accession>A0AAN7ZVF5</accession>
<protein>
    <submittedName>
        <fullName evidence="3">Uncharacterized protein</fullName>
    </submittedName>
</protein>
<feature type="compositionally biased region" description="Polar residues" evidence="1">
    <location>
        <begin position="1"/>
        <end position="39"/>
    </location>
</feature>
<sequence>MANSTGLDITSTADTTTVARQSPIPSLASVGNNTTNQGATDAPNHGITAGDLAGGIVGAAVGAALIAAAATYCFMRKSSNGKVAGRVRKRRTHRSSQHTDEAGHEKGAGIVDAHAWEQHLPQGEDDRTIQTTVKALFDQIQLHVENFYITADVRIHSDIATALSALSTPHLPGPITTVLASSRSHLPVIKHCLAYLVAESMSGNRDLSLLPMSYRAVVKDSTRINEEKLTTSAARQAYNKWRVLTAYLQPEPFTDPRNKAANEKAISELMQTFAAFSAWEDPALGDTTNARAHLEELFRHASSVAIMLWTQPSTYDLIWPTVSLETGLKQALLVAPALEKKADQYGMDLRPTQILMRAVLDRS</sequence>
<name>A0AAN7ZVF5_9PEZI</name>
<evidence type="ECO:0000313" key="3">
    <source>
        <dbReference type="EMBL" id="KAK5690907.1"/>
    </source>
</evidence>
<reference evidence="3" key="1">
    <citation type="submission" date="2023-08" db="EMBL/GenBank/DDBJ databases">
        <title>Black Yeasts Isolated from many extreme environments.</title>
        <authorList>
            <person name="Coleine C."/>
            <person name="Stajich J.E."/>
            <person name="Selbmann L."/>
        </authorList>
    </citation>
    <scope>NUCLEOTIDE SEQUENCE</scope>
    <source>
        <strain evidence="3">CCFEE 5810</strain>
    </source>
</reference>
<comment type="caution">
    <text evidence="3">The sequence shown here is derived from an EMBL/GenBank/DDBJ whole genome shotgun (WGS) entry which is preliminary data.</text>
</comment>
<keyword evidence="2" id="KW-0472">Membrane</keyword>
<feature type="compositionally biased region" description="Basic and acidic residues" evidence="1">
    <location>
        <begin position="97"/>
        <end position="106"/>
    </location>
</feature>
<dbReference type="EMBL" id="JAVRQU010000023">
    <property type="protein sequence ID" value="KAK5690907.1"/>
    <property type="molecule type" value="Genomic_DNA"/>
</dbReference>
<gene>
    <name evidence="3" type="ORF">LTR97_012070</name>
</gene>
<evidence type="ECO:0000256" key="2">
    <source>
        <dbReference type="SAM" id="Phobius"/>
    </source>
</evidence>
<feature type="region of interest" description="Disordered" evidence="1">
    <location>
        <begin position="1"/>
        <end position="43"/>
    </location>
</feature>
<organism evidence="3 4">
    <name type="scientific">Elasticomyces elasticus</name>
    <dbReference type="NCBI Taxonomy" id="574655"/>
    <lineage>
        <taxon>Eukaryota</taxon>
        <taxon>Fungi</taxon>
        <taxon>Dikarya</taxon>
        <taxon>Ascomycota</taxon>
        <taxon>Pezizomycotina</taxon>
        <taxon>Dothideomycetes</taxon>
        <taxon>Dothideomycetidae</taxon>
        <taxon>Mycosphaerellales</taxon>
        <taxon>Teratosphaeriaceae</taxon>
        <taxon>Elasticomyces</taxon>
    </lineage>
</organism>
<feature type="transmembrane region" description="Helical" evidence="2">
    <location>
        <begin position="52"/>
        <end position="74"/>
    </location>
</feature>
<evidence type="ECO:0000256" key="1">
    <source>
        <dbReference type="SAM" id="MobiDB-lite"/>
    </source>
</evidence>
<dbReference type="Proteomes" id="UP001310594">
    <property type="component" value="Unassembled WGS sequence"/>
</dbReference>
<feature type="region of interest" description="Disordered" evidence="1">
    <location>
        <begin position="83"/>
        <end position="106"/>
    </location>
</feature>
<evidence type="ECO:0000313" key="4">
    <source>
        <dbReference type="Proteomes" id="UP001310594"/>
    </source>
</evidence>
<proteinExistence type="predicted"/>
<feature type="compositionally biased region" description="Basic residues" evidence="1">
    <location>
        <begin position="85"/>
        <end position="96"/>
    </location>
</feature>
<dbReference type="AlphaFoldDB" id="A0AAN7ZVF5"/>